<evidence type="ECO:0000256" key="1">
    <source>
        <dbReference type="SAM" id="Phobius"/>
    </source>
</evidence>
<dbReference type="HOGENOM" id="CLU_2877572_0_0_9"/>
<protein>
    <submittedName>
        <fullName evidence="2">Uncharacterized protein</fullName>
    </submittedName>
</protein>
<gene>
    <name evidence="2" type="ordered locus">Clole_2131</name>
</gene>
<keyword evidence="1" id="KW-0472">Membrane</keyword>
<proteinExistence type="predicted"/>
<evidence type="ECO:0000313" key="3">
    <source>
        <dbReference type="Proteomes" id="UP000008467"/>
    </source>
</evidence>
<dbReference type="KEGG" id="cle:Clole_2131"/>
<accession>F2JQY7</accession>
<organism evidence="2 3">
    <name type="scientific">Cellulosilyticum lentocellum (strain ATCC 49066 / DSM 5427 / NCIMB 11756 / RHM5)</name>
    <name type="common">Clostridium lentocellum</name>
    <dbReference type="NCBI Taxonomy" id="642492"/>
    <lineage>
        <taxon>Bacteria</taxon>
        <taxon>Bacillati</taxon>
        <taxon>Bacillota</taxon>
        <taxon>Clostridia</taxon>
        <taxon>Lachnospirales</taxon>
        <taxon>Cellulosilyticaceae</taxon>
        <taxon>Cellulosilyticum</taxon>
    </lineage>
</organism>
<reference evidence="2 3" key="1">
    <citation type="journal article" date="2011" name="J. Bacteriol.">
        <title>Complete genome sequence of the cellulose-degrading bacterium Cellulosilyticum lentocellum.</title>
        <authorList>
            <consortium name="US DOE Joint Genome Institute"/>
            <person name="Miller D.A."/>
            <person name="Suen G."/>
            <person name="Bruce D."/>
            <person name="Copeland A."/>
            <person name="Cheng J.F."/>
            <person name="Detter C."/>
            <person name="Goodwin L.A."/>
            <person name="Han C.S."/>
            <person name="Hauser L.J."/>
            <person name="Land M.L."/>
            <person name="Lapidus A."/>
            <person name="Lucas S."/>
            <person name="Meincke L."/>
            <person name="Pitluck S."/>
            <person name="Tapia R."/>
            <person name="Teshima H."/>
            <person name="Woyke T."/>
            <person name="Fox B.G."/>
            <person name="Angert E.R."/>
            <person name="Currie C.R."/>
        </authorList>
    </citation>
    <scope>NUCLEOTIDE SEQUENCE [LARGE SCALE GENOMIC DNA]</scope>
    <source>
        <strain evidence="3">ATCC 49066 / DSM 5427 / NCIMB 11756 / RHM5</strain>
    </source>
</reference>
<sequence>MTNGNFINYVFIYGQVILQLIMYIAIIYLICWPLRDVLYAIRDYLKSHESFSKQEIEHTSKEA</sequence>
<dbReference type="AlphaFoldDB" id="F2JQY7"/>
<evidence type="ECO:0000313" key="2">
    <source>
        <dbReference type="EMBL" id="ADZ83845.1"/>
    </source>
</evidence>
<dbReference type="Proteomes" id="UP000008467">
    <property type="component" value="Chromosome"/>
</dbReference>
<keyword evidence="3" id="KW-1185">Reference proteome</keyword>
<dbReference type="STRING" id="642492.Clole_2131"/>
<keyword evidence="1" id="KW-0812">Transmembrane</keyword>
<keyword evidence="1" id="KW-1133">Transmembrane helix</keyword>
<dbReference type="RefSeq" id="WP_013657139.1">
    <property type="nucleotide sequence ID" value="NC_015275.1"/>
</dbReference>
<dbReference type="EMBL" id="CP002582">
    <property type="protein sequence ID" value="ADZ83845.1"/>
    <property type="molecule type" value="Genomic_DNA"/>
</dbReference>
<feature type="transmembrane region" description="Helical" evidence="1">
    <location>
        <begin position="6"/>
        <end position="32"/>
    </location>
</feature>
<name>F2JQY7_CELLD</name>